<dbReference type="Pfam" id="PF12056">
    <property type="entry name" value="DUF3537"/>
    <property type="match status" value="2"/>
</dbReference>
<gene>
    <name evidence="2" type="ORF">SI7747_11014212</name>
</gene>
<dbReference type="AlphaFoldDB" id="A0A7I8JCA2"/>
<dbReference type="PANTHER" id="PTHR31963">
    <property type="entry name" value="RAS GUANINE NUCLEOTIDE EXCHANGE FACTOR K"/>
    <property type="match status" value="1"/>
</dbReference>
<feature type="transmembrane region" description="Helical" evidence="1">
    <location>
        <begin position="200"/>
        <end position="218"/>
    </location>
</feature>
<evidence type="ECO:0000313" key="3">
    <source>
        <dbReference type="Proteomes" id="UP001189122"/>
    </source>
</evidence>
<sequence>MFELFVVASEVSLAVVSLACVSVNLRKYGVRRFLFVDHDHGLLEKFRDQYSEKIQVGSFLLLAFWWILPCLVVKTAREVIRSLYTLQDSLWVSVATLVASIVSWTYLTTIFLSACALFNLVCNFQVIHFEEFGRLFERDVDVMHFLEEHVCLHYYLSRISHRFRIYLLLIFLFISASQVVTLFQTTGYSGKVNFTNAGDFAVSSVVQVVGIILCLHSASKISHKAQAIASLASKWHAMITCTSIDPSQLGLTNGFGNSQAMPSVTYLQGNPGGITIFGWTVDRGLINTIFFIELSLVLFVLGKTIVFSTK</sequence>
<feature type="transmembrane region" description="Helical" evidence="1">
    <location>
        <begin position="54"/>
        <end position="73"/>
    </location>
</feature>
<keyword evidence="1" id="KW-0472">Membrane</keyword>
<feature type="transmembrane region" description="Helical" evidence="1">
    <location>
        <begin position="285"/>
        <end position="307"/>
    </location>
</feature>
<keyword evidence="1" id="KW-1133">Transmembrane helix</keyword>
<feature type="transmembrane region" description="Helical" evidence="1">
    <location>
        <begin position="85"/>
        <end position="104"/>
    </location>
</feature>
<dbReference type="InterPro" id="IPR021924">
    <property type="entry name" value="DUF3537"/>
</dbReference>
<feature type="transmembrane region" description="Helical" evidence="1">
    <location>
        <begin position="165"/>
        <end position="188"/>
    </location>
</feature>
<dbReference type="EMBL" id="LR743598">
    <property type="protein sequence ID" value="CAA2628571.1"/>
    <property type="molecule type" value="Genomic_DNA"/>
</dbReference>
<keyword evidence="1" id="KW-0812">Transmembrane</keyword>
<evidence type="ECO:0000256" key="1">
    <source>
        <dbReference type="SAM" id="Phobius"/>
    </source>
</evidence>
<keyword evidence="3" id="KW-1185">Reference proteome</keyword>
<name>A0A7I8JCA2_SPIIN</name>
<dbReference type="PANTHER" id="PTHR31963:SF2">
    <property type="entry name" value="ZINC FINGER CONSTANS-LIKE PROTEIN (DUF3537)"/>
    <property type="match status" value="1"/>
</dbReference>
<evidence type="ECO:0000313" key="2">
    <source>
        <dbReference type="EMBL" id="CAA2628571.1"/>
    </source>
</evidence>
<dbReference type="Proteomes" id="UP001189122">
    <property type="component" value="Unassembled WGS sequence"/>
</dbReference>
<proteinExistence type="predicted"/>
<organism evidence="2">
    <name type="scientific">Spirodela intermedia</name>
    <name type="common">Intermediate duckweed</name>
    <dbReference type="NCBI Taxonomy" id="51605"/>
    <lineage>
        <taxon>Eukaryota</taxon>
        <taxon>Viridiplantae</taxon>
        <taxon>Streptophyta</taxon>
        <taxon>Embryophyta</taxon>
        <taxon>Tracheophyta</taxon>
        <taxon>Spermatophyta</taxon>
        <taxon>Magnoliopsida</taxon>
        <taxon>Liliopsida</taxon>
        <taxon>Araceae</taxon>
        <taxon>Lemnoideae</taxon>
        <taxon>Spirodela</taxon>
    </lineage>
</organism>
<dbReference type="EMBL" id="CACRZD030000011">
    <property type="protein sequence ID" value="CAA6667818.1"/>
    <property type="molecule type" value="Genomic_DNA"/>
</dbReference>
<accession>A0A7I8JCA2</accession>
<protein>
    <submittedName>
        <fullName evidence="2">Uncharacterized protein</fullName>
    </submittedName>
</protein>
<reference evidence="2 3" key="1">
    <citation type="submission" date="2019-12" db="EMBL/GenBank/DDBJ databases">
        <authorList>
            <person name="Scholz U."/>
            <person name="Mascher M."/>
            <person name="Fiebig A."/>
        </authorList>
    </citation>
    <scope>NUCLEOTIDE SEQUENCE</scope>
</reference>